<evidence type="ECO:0000313" key="4">
    <source>
        <dbReference type="Proteomes" id="UP001195483"/>
    </source>
</evidence>
<feature type="compositionally biased region" description="Polar residues" evidence="2">
    <location>
        <begin position="105"/>
        <end position="120"/>
    </location>
</feature>
<feature type="compositionally biased region" description="Polar residues" evidence="2">
    <location>
        <begin position="267"/>
        <end position="277"/>
    </location>
</feature>
<feature type="compositionally biased region" description="Low complexity" evidence="2">
    <location>
        <begin position="304"/>
        <end position="313"/>
    </location>
</feature>
<dbReference type="GO" id="GO:0005085">
    <property type="term" value="F:guanyl-nucleotide exchange factor activity"/>
    <property type="evidence" value="ECO:0007669"/>
    <property type="project" value="UniProtKB-KW"/>
</dbReference>
<feature type="compositionally biased region" description="Basic residues" evidence="2">
    <location>
        <begin position="292"/>
        <end position="303"/>
    </location>
</feature>
<feature type="region of interest" description="Disordered" evidence="2">
    <location>
        <begin position="99"/>
        <end position="145"/>
    </location>
</feature>
<proteinExistence type="predicted"/>
<dbReference type="Proteomes" id="UP001195483">
    <property type="component" value="Unassembled WGS sequence"/>
</dbReference>
<comment type="caution">
    <text evidence="3">The sequence shown here is derived from an EMBL/GenBank/DDBJ whole genome shotgun (WGS) entry which is preliminary data.</text>
</comment>
<evidence type="ECO:0000313" key="3">
    <source>
        <dbReference type="EMBL" id="KAK3591049.1"/>
    </source>
</evidence>
<dbReference type="InterPro" id="IPR039919">
    <property type="entry name" value="ARHGEF10/ARHGEF17"/>
</dbReference>
<reference evidence="3" key="3">
    <citation type="submission" date="2023-05" db="EMBL/GenBank/DDBJ databases">
        <authorList>
            <person name="Smith C.H."/>
        </authorList>
    </citation>
    <scope>NUCLEOTIDE SEQUENCE</scope>
    <source>
        <strain evidence="3">CHS0354</strain>
        <tissue evidence="3">Mantle</tissue>
    </source>
</reference>
<dbReference type="Pfam" id="PF19056">
    <property type="entry name" value="WD40_2"/>
    <property type="match status" value="1"/>
</dbReference>
<feature type="compositionally biased region" description="Polar residues" evidence="2">
    <location>
        <begin position="226"/>
        <end position="238"/>
    </location>
</feature>
<evidence type="ECO:0000256" key="1">
    <source>
        <dbReference type="ARBA" id="ARBA00022658"/>
    </source>
</evidence>
<dbReference type="PANTHER" id="PTHR12877">
    <property type="entry name" value="RHO GUANINE NUCLEOTIDE EXCHANGE FACTOR"/>
    <property type="match status" value="1"/>
</dbReference>
<dbReference type="GO" id="GO:0030036">
    <property type="term" value="P:actin cytoskeleton organization"/>
    <property type="evidence" value="ECO:0007669"/>
    <property type="project" value="TreeGrafter"/>
</dbReference>
<keyword evidence="4" id="KW-1185">Reference proteome</keyword>
<keyword evidence="1" id="KW-0344">Guanine-nucleotide releasing factor</keyword>
<dbReference type="GO" id="GO:0051496">
    <property type="term" value="P:positive regulation of stress fiber assembly"/>
    <property type="evidence" value="ECO:0007669"/>
    <property type="project" value="TreeGrafter"/>
</dbReference>
<evidence type="ECO:0000256" key="2">
    <source>
        <dbReference type="SAM" id="MobiDB-lite"/>
    </source>
</evidence>
<organism evidence="3 4">
    <name type="scientific">Potamilus streckersoni</name>
    <dbReference type="NCBI Taxonomy" id="2493646"/>
    <lineage>
        <taxon>Eukaryota</taxon>
        <taxon>Metazoa</taxon>
        <taxon>Spiralia</taxon>
        <taxon>Lophotrochozoa</taxon>
        <taxon>Mollusca</taxon>
        <taxon>Bivalvia</taxon>
        <taxon>Autobranchia</taxon>
        <taxon>Heteroconchia</taxon>
        <taxon>Palaeoheterodonta</taxon>
        <taxon>Unionida</taxon>
        <taxon>Unionoidea</taxon>
        <taxon>Unionidae</taxon>
        <taxon>Ambleminae</taxon>
        <taxon>Lampsilini</taxon>
        <taxon>Potamilus</taxon>
    </lineage>
</organism>
<dbReference type="EMBL" id="JAEAOA010001555">
    <property type="protein sequence ID" value="KAK3591049.1"/>
    <property type="molecule type" value="Genomic_DNA"/>
</dbReference>
<reference evidence="3" key="2">
    <citation type="journal article" date="2021" name="Genome Biol. Evol.">
        <title>Developing a high-quality reference genome for a parasitic bivalve with doubly uniparental inheritance (Bivalvia: Unionida).</title>
        <authorList>
            <person name="Smith C.H."/>
        </authorList>
    </citation>
    <scope>NUCLEOTIDE SEQUENCE</scope>
    <source>
        <strain evidence="3">CHS0354</strain>
        <tissue evidence="3">Mantle</tissue>
    </source>
</reference>
<dbReference type="AlphaFoldDB" id="A0AAE0SG35"/>
<feature type="compositionally biased region" description="Basic and acidic residues" evidence="2">
    <location>
        <begin position="241"/>
        <end position="254"/>
    </location>
</feature>
<dbReference type="PANTHER" id="PTHR12877:SF7">
    <property type="entry name" value="RHO GUANINE NUCLEOTIDE EXCHANGE FACTOR 10-LIKE PROTEIN"/>
    <property type="match status" value="1"/>
</dbReference>
<name>A0AAE0SG35_9BIVA</name>
<gene>
    <name evidence="3" type="ORF">CHS0354_026062</name>
</gene>
<reference evidence="3" key="1">
    <citation type="journal article" date="2021" name="Genome Biol. Evol.">
        <title>A High-Quality Reference Genome for a Parasitic Bivalve with Doubly Uniparental Inheritance (Bivalvia: Unionida).</title>
        <authorList>
            <person name="Smith C.H."/>
        </authorList>
    </citation>
    <scope>NUCLEOTIDE SEQUENCE</scope>
    <source>
        <strain evidence="3">CHS0354</strain>
    </source>
</reference>
<feature type="region of interest" description="Disordered" evidence="2">
    <location>
        <begin position="214"/>
        <end position="313"/>
    </location>
</feature>
<accession>A0AAE0SG35</accession>
<protein>
    <submittedName>
        <fullName evidence="3">Uncharacterized protein</fullName>
    </submittedName>
</protein>
<sequence length="359" mass="39817">MDDALKGYAEFESSLEFEITSLMGSPGLLWVGTSSGIILNYPILLNQDSGPKIIMKPNVSMHGCNGSSKFFSILPFGSVALKSGYNSNFDLQLNHEETVSKHADSNPTASDAPSTKTPPQDSLYLPPLPESSVPSTFKEDGQISSSVTLQIQGITEPRTDEDEKCIPSAGNVFRTTHISNNPFVLQEKSNNTLMENQSEKGIEKLEKSPKVVVNPPIVTSRHENRAQPSTRNISSFVTNRFPEERTEPSKRTVDSDYGSTKPVDVNNLPSTSGQNCLNRLLRVPSGELKRQSSVRKSRTRSTRRSVSSRPISRSDSWKIQSTNTYLVISGGDGYKDWKNRQPIQYRNDEAVLLFWTVKV</sequence>